<feature type="chain" id="PRO_5038577220" evidence="1">
    <location>
        <begin position="19"/>
        <end position="177"/>
    </location>
</feature>
<feature type="signal peptide" evidence="1">
    <location>
        <begin position="1"/>
        <end position="18"/>
    </location>
</feature>
<proteinExistence type="predicted"/>
<dbReference type="PANTHER" id="PTHR43031:SF1">
    <property type="entry name" value="PYRIDINE NUCLEOTIDE-DISULPHIDE OXIDOREDUCTASE"/>
    <property type="match status" value="1"/>
</dbReference>
<gene>
    <name evidence="3" type="ORF">NCTC13079_01265</name>
</gene>
<dbReference type="OrthoDB" id="9800872at2"/>
<name>A0A3S5C2R8_9FIRM</name>
<dbReference type="InterPro" id="IPR001763">
    <property type="entry name" value="Rhodanese-like_dom"/>
</dbReference>
<protein>
    <submittedName>
        <fullName evidence="3">PQQ-dependent catabolism-associated CXXCW motif protein</fullName>
    </submittedName>
</protein>
<keyword evidence="4" id="KW-1185">Reference proteome</keyword>
<evidence type="ECO:0000259" key="2">
    <source>
        <dbReference type="PROSITE" id="PS50206"/>
    </source>
</evidence>
<dbReference type="InterPro" id="IPR050229">
    <property type="entry name" value="GlpE_sulfurtransferase"/>
</dbReference>
<dbReference type="SMART" id="SM00450">
    <property type="entry name" value="RHOD"/>
    <property type="match status" value="1"/>
</dbReference>
<dbReference type="Gene3D" id="3.40.250.10">
    <property type="entry name" value="Rhodanese-like domain"/>
    <property type="match status" value="1"/>
</dbReference>
<keyword evidence="1" id="KW-0732">Signal</keyword>
<organism evidence="3 4">
    <name type="scientific">Aedoeadaptatus ivorii</name>
    <dbReference type="NCBI Taxonomy" id="54006"/>
    <lineage>
        <taxon>Bacteria</taxon>
        <taxon>Bacillati</taxon>
        <taxon>Bacillota</taxon>
        <taxon>Tissierellia</taxon>
        <taxon>Tissierellales</taxon>
        <taxon>Peptoniphilaceae</taxon>
        <taxon>Aedoeadaptatus</taxon>
    </lineage>
</organism>
<dbReference type="Pfam" id="PF00581">
    <property type="entry name" value="Rhodanese"/>
    <property type="match status" value="1"/>
</dbReference>
<dbReference type="EMBL" id="LR134523">
    <property type="protein sequence ID" value="VEJ36072.1"/>
    <property type="molecule type" value="Genomic_DNA"/>
</dbReference>
<dbReference type="CDD" id="cd00158">
    <property type="entry name" value="RHOD"/>
    <property type="match status" value="1"/>
</dbReference>
<dbReference type="InterPro" id="IPR036873">
    <property type="entry name" value="Rhodanese-like_dom_sf"/>
</dbReference>
<dbReference type="PROSITE" id="PS50206">
    <property type="entry name" value="RHODANESE_3"/>
    <property type="match status" value="1"/>
</dbReference>
<reference evidence="3 4" key="1">
    <citation type="submission" date="2018-12" db="EMBL/GenBank/DDBJ databases">
        <authorList>
            <consortium name="Pathogen Informatics"/>
        </authorList>
    </citation>
    <scope>NUCLEOTIDE SEQUENCE [LARGE SCALE GENOMIC DNA]</scope>
    <source>
        <strain evidence="3 4">NCTC13079</strain>
    </source>
</reference>
<dbReference type="RefSeq" id="WP_126465877.1">
    <property type="nucleotide sequence ID" value="NZ_JAUSWF010000008.1"/>
</dbReference>
<sequence length="177" mass="18943">MKHLKLIAVAVLSFALLAGCSAGGAKEGAAADRPGSARDGNEVTIESASMKLVKAVEEGQYELISTEDLKGKIDAKEDMVIVDTMPEKSFKKNRIPGAVNAELPVKMEEVTPEQKEAFIQALGTDKAKTIVLYCGFVDCERSHVGAMIAKEEGFTNVLRQPGGIGAWLDAEYPVESD</sequence>
<feature type="domain" description="Rhodanese" evidence="2">
    <location>
        <begin position="75"/>
        <end position="176"/>
    </location>
</feature>
<dbReference type="PANTHER" id="PTHR43031">
    <property type="entry name" value="FAD-DEPENDENT OXIDOREDUCTASE"/>
    <property type="match status" value="1"/>
</dbReference>
<dbReference type="AlphaFoldDB" id="A0A3S5C2R8"/>
<evidence type="ECO:0000313" key="4">
    <source>
        <dbReference type="Proteomes" id="UP000269544"/>
    </source>
</evidence>
<evidence type="ECO:0000256" key="1">
    <source>
        <dbReference type="SAM" id="SignalP"/>
    </source>
</evidence>
<dbReference type="KEGG" id="piv:NCTC13079_01265"/>
<dbReference type="SUPFAM" id="SSF52821">
    <property type="entry name" value="Rhodanese/Cell cycle control phosphatase"/>
    <property type="match status" value="1"/>
</dbReference>
<accession>A0A3S5C2R8</accession>
<dbReference type="PROSITE" id="PS51257">
    <property type="entry name" value="PROKAR_LIPOPROTEIN"/>
    <property type="match status" value="1"/>
</dbReference>
<evidence type="ECO:0000313" key="3">
    <source>
        <dbReference type="EMBL" id="VEJ36072.1"/>
    </source>
</evidence>
<dbReference type="Proteomes" id="UP000269544">
    <property type="component" value="Chromosome"/>
</dbReference>